<evidence type="ECO:0000256" key="2">
    <source>
        <dbReference type="ARBA" id="ARBA00022840"/>
    </source>
</evidence>
<dbReference type="InterPro" id="IPR025943">
    <property type="entry name" value="Sigma_54_int_dom_ATP-bd_2"/>
</dbReference>
<sequence length="482" mass="55064">MKNGLNKDDSLKQFEELKRQSLIFEKILDISEDGFLIIDDNEKIININKAYCDFLGLDKEKIIGKPVLDIIKNSKLPQILSTGEIDIDVIHKLVRGQASNNEKYVFVARAPVKNKDNKIIAAVGQVKFSLKTVALAKKLQDLDMQLQYYKKELTRVIGNQYSFENIIGRSNNFLSVKKIGEKASRNDFTVLINGETGTGKEVFAHAIHLASNRRNKPFVKINCAAIPSQLLESELFGYEEGSFTGAKRGGKKGKFEFANGGTIFLDEIGDMPLDMQAKLLRVLQEREIEKIGDYKTIPVDVRVIAATNQDLSKKIKDGSFREDLYYRLNVIQINIPSLKERSDDIELFVNYFLDELNEKYETNVEISAKAKKVLVSYSWPGNVRELRNAIYRAYALVDENIILKSHLPTSLLANSKINMNNHYKFSNRNLETILQEFEKEIILEVLKKNSINRKKTAEELGIHRVTLYKKLEKLNINSESFE</sequence>
<dbReference type="PRINTS" id="PR01590">
    <property type="entry name" value="HTHFIS"/>
</dbReference>
<dbReference type="InterPro" id="IPR000014">
    <property type="entry name" value="PAS"/>
</dbReference>
<dbReference type="PANTHER" id="PTHR32071:SF57">
    <property type="entry name" value="C4-DICARBOXYLATE TRANSPORT TRANSCRIPTIONAL REGULATORY PROTEIN DCTD"/>
    <property type="match status" value="1"/>
</dbReference>
<dbReference type="InterPro" id="IPR058031">
    <property type="entry name" value="AAA_lid_NorR"/>
</dbReference>
<dbReference type="GO" id="GO:0006355">
    <property type="term" value="P:regulation of DNA-templated transcription"/>
    <property type="evidence" value="ECO:0007669"/>
    <property type="project" value="InterPro"/>
</dbReference>
<dbReference type="CDD" id="cd00009">
    <property type="entry name" value="AAA"/>
    <property type="match status" value="1"/>
</dbReference>
<keyword evidence="1" id="KW-0547">Nucleotide-binding</keyword>
<gene>
    <name evidence="8" type="ORF">F8154_12085</name>
</gene>
<dbReference type="Gene3D" id="3.30.450.20">
    <property type="entry name" value="PAS domain"/>
    <property type="match status" value="1"/>
</dbReference>
<dbReference type="Gene3D" id="1.10.10.60">
    <property type="entry name" value="Homeodomain-like"/>
    <property type="match status" value="1"/>
</dbReference>
<feature type="domain" description="Sigma-54 factor interaction" evidence="6">
    <location>
        <begin position="166"/>
        <end position="395"/>
    </location>
</feature>
<evidence type="ECO:0000256" key="3">
    <source>
        <dbReference type="ARBA" id="ARBA00023015"/>
    </source>
</evidence>
<dbReference type="InterPro" id="IPR027417">
    <property type="entry name" value="P-loop_NTPase"/>
</dbReference>
<dbReference type="GO" id="GO:0005524">
    <property type="term" value="F:ATP binding"/>
    <property type="evidence" value="ECO:0007669"/>
    <property type="project" value="UniProtKB-KW"/>
</dbReference>
<dbReference type="PANTHER" id="PTHR32071">
    <property type="entry name" value="TRANSCRIPTIONAL REGULATORY PROTEIN"/>
    <property type="match status" value="1"/>
</dbReference>
<dbReference type="Proteomes" id="UP000432715">
    <property type="component" value="Unassembled WGS sequence"/>
</dbReference>
<dbReference type="PROSITE" id="PS00676">
    <property type="entry name" value="SIGMA54_INTERACT_2"/>
    <property type="match status" value="1"/>
</dbReference>
<evidence type="ECO:0000256" key="4">
    <source>
        <dbReference type="ARBA" id="ARBA00023125"/>
    </source>
</evidence>
<evidence type="ECO:0000259" key="6">
    <source>
        <dbReference type="PROSITE" id="PS50045"/>
    </source>
</evidence>
<evidence type="ECO:0000256" key="1">
    <source>
        <dbReference type="ARBA" id="ARBA00022741"/>
    </source>
</evidence>
<dbReference type="GO" id="GO:0043565">
    <property type="term" value="F:sequence-specific DNA binding"/>
    <property type="evidence" value="ECO:0007669"/>
    <property type="project" value="InterPro"/>
</dbReference>
<keyword evidence="4" id="KW-0238">DNA-binding</keyword>
<dbReference type="InterPro" id="IPR002078">
    <property type="entry name" value="Sigma_54_int"/>
</dbReference>
<proteinExistence type="predicted"/>
<protein>
    <submittedName>
        <fullName evidence="8">PAS domain S-box protein</fullName>
    </submittedName>
</protein>
<keyword evidence="2" id="KW-0067">ATP-binding</keyword>
<keyword evidence="5" id="KW-0804">Transcription</keyword>
<feature type="domain" description="PAS" evidence="7">
    <location>
        <begin position="20"/>
        <end position="97"/>
    </location>
</feature>
<dbReference type="FunFam" id="3.40.50.300:FF:000006">
    <property type="entry name" value="DNA-binding transcriptional regulator NtrC"/>
    <property type="match status" value="1"/>
</dbReference>
<dbReference type="Pfam" id="PF25601">
    <property type="entry name" value="AAA_lid_14"/>
    <property type="match status" value="1"/>
</dbReference>
<dbReference type="InterPro" id="IPR025662">
    <property type="entry name" value="Sigma_54_int_dom_ATP-bd_1"/>
</dbReference>
<name>A0A6I0F2N1_9FIRM</name>
<dbReference type="PROSITE" id="PS50045">
    <property type="entry name" value="SIGMA54_INTERACT_4"/>
    <property type="match status" value="1"/>
</dbReference>
<dbReference type="SUPFAM" id="SSF55785">
    <property type="entry name" value="PYP-like sensor domain (PAS domain)"/>
    <property type="match status" value="1"/>
</dbReference>
<dbReference type="NCBIfam" id="TIGR00229">
    <property type="entry name" value="sensory_box"/>
    <property type="match status" value="1"/>
</dbReference>
<comment type="caution">
    <text evidence="8">The sequence shown here is derived from an EMBL/GenBank/DDBJ whole genome shotgun (WGS) entry which is preliminary data.</text>
</comment>
<organism evidence="8 9">
    <name type="scientific">Alkaliphilus pronyensis</name>
    <dbReference type="NCBI Taxonomy" id="1482732"/>
    <lineage>
        <taxon>Bacteria</taxon>
        <taxon>Bacillati</taxon>
        <taxon>Bacillota</taxon>
        <taxon>Clostridia</taxon>
        <taxon>Peptostreptococcales</taxon>
        <taxon>Natronincolaceae</taxon>
        <taxon>Alkaliphilus</taxon>
    </lineage>
</organism>
<dbReference type="InterPro" id="IPR025944">
    <property type="entry name" value="Sigma_54_int_dom_CS"/>
</dbReference>
<dbReference type="PROSITE" id="PS50112">
    <property type="entry name" value="PAS"/>
    <property type="match status" value="1"/>
</dbReference>
<dbReference type="AlphaFoldDB" id="A0A6I0F2N1"/>
<dbReference type="PROSITE" id="PS00675">
    <property type="entry name" value="SIGMA54_INTERACT_1"/>
    <property type="match status" value="1"/>
</dbReference>
<evidence type="ECO:0000259" key="7">
    <source>
        <dbReference type="PROSITE" id="PS50112"/>
    </source>
</evidence>
<dbReference type="Pfam" id="PF00158">
    <property type="entry name" value="Sigma54_activat"/>
    <property type="match status" value="1"/>
</dbReference>
<dbReference type="RefSeq" id="WP_151861878.1">
    <property type="nucleotide sequence ID" value="NZ_WBZC01000050.1"/>
</dbReference>
<evidence type="ECO:0000313" key="9">
    <source>
        <dbReference type="Proteomes" id="UP000432715"/>
    </source>
</evidence>
<dbReference type="Gene3D" id="1.10.8.60">
    <property type="match status" value="1"/>
</dbReference>
<dbReference type="InterPro" id="IPR002197">
    <property type="entry name" value="HTH_Fis"/>
</dbReference>
<dbReference type="InterPro" id="IPR009057">
    <property type="entry name" value="Homeodomain-like_sf"/>
</dbReference>
<dbReference type="InterPro" id="IPR035965">
    <property type="entry name" value="PAS-like_dom_sf"/>
</dbReference>
<dbReference type="InterPro" id="IPR003593">
    <property type="entry name" value="AAA+_ATPase"/>
</dbReference>
<keyword evidence="3" id="KW-0805">Transcription regulation</keyword>
<accession>A0A6I0F2N1</accession>
<dbReference type="SUPFAM" id="SSF52540">
    <property type="entry name" value="P-loop containing nucleoside triphosphate hydrolases"/>
    <property type="match status" value="1"/>
</dbReference>
<dbReference type="PROSITE" id="PS00688">
    <property type="entry name" value="SIGMA54_INTERACT_3"/>
    <property type="match status" value="1"/>
</dbReference>
<dbReference type="CDD" id="cd00130">
    <property type="entry name" value="PAS"/>
    <property type="match status" value="1"/>
</dbReference>
<dbReference type="SUPFAM" id="SSF46689">
    <property type="entry name" value="Homeodomain-like"/>
    <property type="match status" value="1"/>
</dbReference>
<keyword evidence="9" id="KW-1185">Reference proteome</keyword>
<dbReference type="OrthoDB" id="9803970at2"/>
<dbReference type="Pfam" id="PF02954">
    <property type="entry name" value="HTH_8"/>
    <property type="match status" value="1"/>
</dbReference>
<dbReference type="Gene3D" id="3.40.50.300">
    <property type="entry name" value="P-loop containing nucleotide triphosphate hydrolases"/>
    <property type="match status" value="1"/>
</dbReference>
<dbReference type="SMART" id="SM00091">
    <property type="entry name" value="PAS"/>
    <property type="match status" value="1"/>
</dbReference>
<dbReference type="SMART" id="SM00382">
    <property type="entry name" value="AAA"/>
    <property type="match status" value="1"/>
</dbReference>
<evidence type="ECO:0000256" key="5">
    <source>
        <dbReference type="ARBA" id="ARBA00023163"/>
    </source>
</evidence>
<evidence type="ECO:0000313" key="8">
    <source>
        <dbReference type="EMBL" id="KAB3532145.1"/>
    </source>
</evidence>
<dbReference type="EMBL" id="WBZC01000050">
    <property type="protein sequence ID" value="KAB3532145.1"/>
    <property type="molecule type" value="Genomic_DNA"/>
</dbReference>
<reference evidence="8 9" key="1">
    <citation type="submission" date="2019-10" db="EMBL/GenBank/DDBJ databases">
        <title>Alkaliphilus serpentinus sp. nov. and Alkaliphilus pronyensis sp. nov., two novel anaerobic alkaliphilic species isolated from the serpentinized-hosted hydrothermal field of the Prony Bay (New Caledonia).</title>
        <authorList>
            <person name="Postec A."/>
        </authorList>
    </citation>
    <scope>NUCLEOTIDE SEQUENCE [LARGE SCALE GENOMIC DNA]</scope>
    <source>
        <strain evidence="8 9">LacV</strain>
    </source>
</reference>
<dbReference type="Pfam" id="PF13426">
    <property type="entry name" value="PAS_9"/>
    <property type="match status" value="1"/>
</dbReference>